<dbReference type="Pfam" id="PF07534">
    <property type="entry name" value="TLD"/>
    <property type="match status" value="1"/>
</dbReference>
<evidence type="ECO:0000313" key="2">
    <source>
        <dbReference type="WBParaSite" id="GPUH_0001916901-mRNA-1"/>
    </source>
</evidence>
<dbReference type="AlphaFoldDB" id="A0A183EDV3"/>
<accession>A0A183EDV3</accession>
<reference evidence="2" key="1">
    <citation type="submission" date="2016-06" db="UniProtKB">
        <authorList>
            <consortium name="WormBaseParasite"/>
        </authorList>
    </citation>
    <scope>IDENTIFICATION</scope>
</reference>
<evidence type="ECO:0000259" key="1">
    <source>
        <dbReference type="PROSITE" id="PS51886"/>
    </source>
</evidence>
<sequence>LGSDLWKYLSDGASEKTQMDAAMFSRRFSPLLGSSPSSCFVEYLLPAEHLLRICAQCAGIQPDECDEDFVAVVSSEMEKAGSSAEALLCWISNTCPHLWDCVKSRLESVFLTVDPTNVIQHLICVTEEGLLQMLDNRSKLLSPFKMWFLQCCLPDVYFVKHLICVTEEGLLQMPDNRSKLLSPFKMWFLQCCLPDVYFVKREGAVQKWTSLYSSFEHGISATKFEQLVFCYRGPTVTVIEMEDSSIIVLAVDQEWSSPYLYFRFEQLVFCYRGPTVTVIEMEDSSIIVLAVDQEWRNSGSRFGAQNCVFVRLAPFFKRVSKNSPMYCNFKLRTHARKLSFEEEFEVDPELTGIADLEIFACGGTESLEEKRFMDERRKRQIERSKKMPLPGKWDENPDKLLLEMAGAYSTDNRREVFDRNDG</sequence>
<dbReference type="PROSITE" id="PS51886">
    <property type="entry name" value="TLDC"/>
    <property type="match status" value="1"/>
</dbReference>
<feature type="domain" description="TLDc" evidence="1">
    <location>
        <begin position="179"/>
        <end position="362"/>
    </location>
</feature>
<proteinExistence type="predicted"/>
<dbReference type="WBParaSite" id="GPUH_0001916901-mRNA-1">
    <property type="protein sequence ID" value="GPUH_0001916901-mRNA-1"/>
    <property type="gene ID" value="GPUH_0001916901"/>
</dbReference>
<protein>
    <submittedName>
        <fullName evidence="2">TLDc domain-containing protein</fullName>
    </submittedName>
</protein>
<dbReference type="SMART" id="SM00584">
    <property type="entry name" value="TLDc"/>
    <property type="match status" value="1"/>
</dbReference>
<name>A0A183EDV3_9BILA</name>
<dbReference type="InterPro" id="IPR006571">
    <property type="entry name" value="TLDc_dom"/>
</dbReference>
<organism evidence="2">
    <name type="scientific">Gongylonema pulchrum</name>
    <dbReference type="NCBI Taxonomy" id="637853"/>
    <lineage>
        <taxon>Eukaryota</taxon>
        <taxon>Metazoa</taxon>
        <taxon>Ecdysozoa</taxon>
        <taxon>Nematoda</taxon>
        <taxon>Chromadorea</taxon>
        <taxon>Rhabditida</taxon>
        <taxon>Spirurina</taxon>
        <taxon>Spiruromorpha</taxon>
        <taxon>Spiruroidea</taxon>
        <taxon>Gongylonematidae</taxon>
        <taxon>Gongylonema</taxon>
    </lineage>
</organism>